<dbReference type="Gene3D" id="1.10.3210.10">
    <property type="entry name" value="Hypothetical protein af1432"/>
    <property type="match status" value="1"/>
</dbReference>
<dbReference type="InterPro" id="IPR037522">
    <property type="entry name" value="HD_GYP_dom"/>
</dbReference>
<evidence type="ECO:0000313" key="2">
    <source>
        <dbReference type="EMBL" id="BCJ86581.1"/>
    </source>
</evidence>
<dbReference type="PANTHER" id="PTHR43155:SF2">
    <property type="entry name" value="CYCLIC DI-GMP PHOSPHODIESTERASE PA4108"/>
    <property type="match status" value="1"/>
</dbReference>
<dbReference type="EMBL" id="AP023366">
    <property type="protein sequence ID" value="BCJ86581.1"/>
    <property type="molecule type" value="Genomic_DNA"/>
</dbReference>
<dbReference type="KEGG" id="eff:skT53_15660"/>
<reference evidence="2 3" key="1">
    <citation type="submission" date="2020-08" db="EMBL/GenBank/DDBJ databases">
        <title>Complete Genome Sequence of Effusibacillus dendaii Strain skT53, Isolated from Farmland soil.</title>
        <authorList>
            <person name="Konishi T."/>
            <person name="Kawasaki H."/>
        </authorList>
    </citation>
    <scope>NUCLEOTIDE SEQUENCE [LARGE SCALE GENOMIC DNA]</scope>
    <source>
        <strain evidence="3">skT53</strain>
    </source>
</reference>
<evidence type="ECO:0000313" key="3">
    <source>
        <dbReference type="Proteomes" id="UP000593802"/>
    </source>
</evidence>
<dbReference type="PROSITE" id="PS51832">
    <property type="entry name" value="HD_GYP"/>
    <property type="match status" value="1"/>
</dbReference>
<dbReference type="AlphaFoldDB" id="A0A7I8DF91"/>
<sequence>MHMVQTIQLKPGDKLGKPVYTETGGILVGTDVELTHRMIKRLQSIGIESVYVSDPRTDDIEAESSVSDETRQHATKIVYETFSGMIEAKKWNRNFSLSKLGTEFRKAFEDILYDLQSRPELMIHLTGIYSSSNYLYTHSVNVGIYSAALGMAVGLNRNQLIDLGIGAILHDIGKTQIAPEILDKPDKLTPAEFEEIKNHTVYGYDILREQPDIPLLSAHCALQHHERIDGSGYPRGLTGDEIHLFGKIVGVTDMYDALIANRVYRKGYLPHEALDIIFASSDKFDLDLMTTFRNHLVIYPVGMVVSLSTGEKGVVVDVNSKHPHRPIIRILKNPNGENVKPYEIDLSSQLSIMISECEDAL</sequence>
<keyword evidence="3" id="KW-1185">Reference proteome</keyword>
<evidence type="ECO:0000259" key="1">
    <source>
        <dbReference type="PROSITE" id="PS51832"/>
    </source>
</evidence>
<feature type="domain" description="HD-GYP" evidence="1">
    <location>
        <begin position="113"/>
        <end position="309"/>
    </location>
</feature>
<dbReference type="PANTHER" id="PTHR43155">
    <property type="entry name" value="CYCLIC DI-GMP PHOSPHODIESTERASE PA4108-RELATED"/>
    <property type="match status" value="1"/>
</dbReference>
<gene>
    <name evidence="2" type="ORF">skT53_15660</name>
</gene>
<protein>
    <submittedName>
        <fullName evidence="2">Phosphodiesterase</fullName>
    </submittedName>
</protein>
<name>A0A7I8DF91_9BACL</name>
<dbReference type="SUPFAM" id="SSF109604">
    <property type="entry name" value="HD-domain/PDEase-like"/>
    <property type="match status" value="1"/>
</dbReference>
<dbReference type="RefSeq" id="WP_200760571.1">
    <property type="nucleotide sequence ID" value="NZ_AP023366.1"/>
</dbReference>
<dbReference type="Pfam" id="PF13487">
    <property type="entry name" value="HD_5"/>
    <property type="match status" value="1"/>
</dbReference>
<organism evidence="2 3">
    <name type="scientific">Effusibacillus dendaii</name>
    <dbReference type="NCBI Taxonomy" id="2743772"/>
    <lineage>
        <taxon>Bacteria</taxon>
        <taxon>Bacillati</taxon>
        <taxon>Bacillota</taxon>
        <taxon>Bacilli</taxon>
        <taxon>Bacillales</taxon>
        <taxon>Alicyclobacillaceae</taxon>
        <taxon>Effusibacillus</taxon>
    </lineage>
</organism>
<dbReference type="Proteomes" id="UP000593802">
    <property type="component" value="Chromosome"/>
</dbReference>
<dbReference type="InterPro" id="IPR003607">
    <property type="entry name" value="HD/PDEase_dom"/>
</dbReference>
<accession>A0A7I8DF91</accession>
<dbReference type="CDD" id="cd00077">
    <property type="entry name" value="HDc"/>
    <property type="match status" value="1"/>
</dbReference>
<proteinExistence type="predicted"/>
<dbReference type="SMART" id="SM00471">
    <property type="entry name" value="HDc"/>
    <property type="match status" value="1"/>
</dbReference>